<dbReference type="FunFam" id="3.10.180.10:FF:000025">
    <property type="entry name" value="4-hydroxyphenylpyruvate dioxygenase"/>
    <property type="match status" value="1"/>
</dbReference>
<protein>
    <recommendedName>
        <fullName evidence="6">4-hydroxyphenylpyruvate dioxygenase</fullName>
        <ecNumber evidence="5">1.13.11.27</ecNumber>
    </recommendedName>
    <alternativeName>
        <fullName evidence="15">4-hydroxyphenylpyruvic acid oxidase</fullName>
    </alternativeName>
</protein>
<gene>
    <name evidence="18" type="ORF">ZOSMA_38G01320</name>
</gene>
<evidence type="ECO:0000256" key="16">
    <source>
        <dbReference type="ARBA" id="ARBA00060694"/>
    </source>
</evidence>
<comment type="caution">
    <text evidence="18">The sequence shown here is derived from an EMBL/GenBank/DDBJ whole genome shotgun (WGS) entry which is preliminary data.</text>
</comment>
<keyword evidence="14" id="KW-0585">Phenylalanine catabolism</keyword>
<keyword evidence="19" id="KW-1185">Reference proteome</keyword>
<keyword evidence="12" id="KW-0560">Oxidoreductase</keyword>
<dbReference type="InterPro" id="IPR037523">
    <property type="entry name" value="VOC_core"/>
</dbReference>
<evidence type="ECO:0000256" key="2">
    <source>
        <dbReference type="ARBA" id="ARBA00004496"/>
    </source>
</evidence>
<keyword evidence="7" id="KW-0963">Cytoplasm</keyword>
<evidence type="ECO:0000256" key="14">
    <source>
        <dbReference type="ARBA" id="ARBA00023232"/>
    </source>
</evidence>
<evidence type="ECO:0000256" key="11">
    <source>
        <dbReference type="ARBA" id="ARBA00022964"/>
    </source>
</evidence>
<evidence type="ECO:0000256" key="9">
    <source>
        <dbReference type="ARBA" id="ARBA00022737"/>
    </source>
</evidence>
<evidence type="ECO:0000256" key="13">
    <source>
        <dbReference type="ARBA" id="ARBA00023004"/>
    </source>
</evidence>
<evidence type="ECO:0000256" key="7">
    <source>
        <dbReference type="ARBA" id="ARBA00022490"/>
    </source>
</evidence>
<evidence type="ECO:0000256" key="8">
    <source>
        <dbReference type="ARBA" id="ARBA00022723"/>
    </source>
</evidence>
<evidence type="ECO:0000256" key="15">
    <source>
        <dbReference type="ARBA" id="ARBA00029786"/>
    </source>
</evidence>
<dbReference type="GO" id="GO:0005737">
    <property type="term" value="C:cytoplasm"/>
    <property type="evidence" value="ECO:0007669"/>
    <property type="project" value="UniProtKB-SubCell"/>
</dbReference>
<comment type="similarity">
    <text evidence="4">Belongs to the 4HPPD family.</text>
</comment>
<evidence type="ECO:0000256" key="3">
    <source>
        <dbReference type="ARBA" id="ARBA00005162"/>
    </source>
</evidence>
<sequence length="487" mass="54165">MNLAYATFRTPRVVHQSHPLSIPRRPTKVTIVNCVRNQPASASDIVLPVRQRDHDQSVESDFKLVGNSKFVRENPRTDRFLVLGFHHVEFWCSDATNVVSRFSHGLGMPLTSFSDLSTGNHTHASYLLQSHNLRVLFTAPYPPFFTPNISSGCDDHTASIPSFDTDRCHLFSRTHGLGVRAIAVEVEDAAEAFRVSIGNGALPVFAPVTLNGGGMVMSEVELYGDVVLRFISEEEKHGDKRWDFLPGFEDSVVDKGSCEEDLGLKRMDHVVGNVEELKPIMDHIIKFTGFHIFGEFTAEDVGTAESGLNSAVLANNDETVLIPINEPVSGKRRSQIQTYLDYNLGPGVQHIALSTDDVFKTVSKMRKRTKTGGFDFMPSPPPTYYKNLKKRVGDVLSEEEMVACEELGILVDRDDQGVLLQIFTKPVGDRPTLFLEIIQRIGCMVKDSEGKIYQKGGCGGFGKGNFAALFKSIEEYEKQLESKHQHC</sequence>
<dbReference type="InterPro" id="IPR005956">
    <property type="entry name" value="4OHPhenylPyrv_dOase"/>
</dbReference>
<dbReference type="GO" id="GO:0006559">
    <property type="term" value="P:L-phenylalanine catabolic process"/>
    <property type="evidence" value="ECO:0007669"/>
    <property type="project" value="UniProtKB-KW"/>
</dbReference>
<evidence type="ECO:0000313" key="18">
    <source>
        <dbReference type="EMBL" id="KMZ64021.1"/>
    </source>
</evidence>
<keyword evidence="10" id="KW-0828">Tyrosine catabolism</keyword>
<dbReference type="EC" id="1.13.11.27" evidence="5"/>
<organism evidence="18 19">
    <name type="scientific">Zostera marina</name>
    <name type="common">Eelgrass</name>
    <dbReference type="NCBI Taxonomy" id="29655"/>
    <lineage>
        <taxon>Eukaryota</taxon>
        <taxon>Viridiplantae</taxon>
        <taxon>Streptophyta</taxon>
        <taxon>Embryophyta</taxon>
        <taxon>Tracheophyta</taxon>
        <taxon>Spermatophyta</taxon>
        <taxon>Magnoliopsida</taxon>
        <taxon>Liliopsida</taxon>
        <taxon>Zosteraceae</taxon>
        <taxon>Zostera</taxon>
    </lineage>
</organism>
<feature type="domain" description="VOC" evidence="17">
    <location>
        <begin position="84"/>
        <end position="233"/>
    </location>
</feature>
<dbReference type="STRING" id="29655.A0A0K9P4P0"/>
<keyword evidence="13" id="KW-0408">Iron</keyword>
<dbReference type="CDD" id="cd07250">
    <property type="entry name" value="HPPD_C_like"/>
    <property type="match status" value="1"/>
</dbReference>
<keyword evidence="8" id="KW-0479">Metal-binding</keyword>
<dbReference type="FunFam" id="3.10.180.10:FF:000013">
    <property type="entry name" value="4-hydroxyphenylpyruvate dioxygenase"/>
    <property type="match status" value="1"/>
</dbReference>
<dbReference type="OrthoDB" id="414569at2759"/>
<dbReference type="OMA" id="DPFPVKG"/>
<evidence type="ECO:0000256" key="5">
    <source>
        <dbReference type="ARBA" id="ARBA00013222"/>
    </source>
</evidence>
<accession>A0A0K9P4P0</accession>
<reference evidence="19" key="1">
    <citation type="journal article" date="2016" name="Nature">
        <title>The genome of the seagrass Zostera marina reveals angiosperm adaptation to the sea.</title>
        <authorList>
            <person name="Olsen J.L."/>
            <person name="Rouze P."/>
            <person name="Verhelst B."/>
            <person name="Lin Y.-C."/>
            <person name="Bayer T."/>
            <person name="Collen J."/>
            <person name="Dattolo E."/>
            <person name="De Paoli E."/>
            <person name="Dittami S."/>
            <person name="Maumus F."/>
            <person name="Michel G."/>
            <person name="Kersting A."/>
            <person name="Lauritano C."/>
            <person name="Lohaus R."/>
            <person name="Toepel M."/>
            <person name="Tonon T."/>
            <person name="Vanneste K."/>
            <person name="Amirebrahimi M."/>
            <person name="Brakel J."/>
            <person name="Bostroem C."/>
            <person name="Chovatia M."/>
            <person name="Grimwood J."/>
            <person name="Jenkins J.W."/>
            <person name="Jueterbock A."/>
            <person name="Mraz A."/>
            <person name="Stam W.T."/>
            <person name="Tice H."/>
            <person name="Bornberg-Bauer E."/>
            <person name="Green P.J."/>
            <person name="Pearson G.A."/>
            <person name="Procaccini G."/>
            <person name="Duarte C.M."/>
            <person name="Schmutz J."/>
            <person name="Reusch T.B.H."/>
            <person name="Van de Peer Y."/>
        </authorList>
    </citation>
    <scope>NUCLEOTIDE SEQUENCE [LARGE SCALE GENOMIC DNA]</scope>
    <source>
        <strain evidence="19">cv. Finnish</strain>
    </source>
</reference>
<feature type="domain" description="VOC" evidence="17">
    <location>
        <begin position="266"/>
        <end position="425"/>
    </location>
</feature>
<comment type="cofactor">
    <cofactor evidence="1">
        <name>Fe cation</name>
        <dbReference type="ChEBI" id="CHEBI:24875"/>
    </cofactor>
</comment>
<dbReference type="InterPro" id="IPR004360">
    <property type="entry name" value="Glyas_Fos-R_dOase_dom"/>
</dbReference>
<dbReference type="PANTHER" id="PTHR11959:SF1">
    <property type="entry name" value="4-HYDROXYPHENYLPYRUVATE DIOXYGENASE"/>
    <property type="match status" value="1"/>
</dbReference>
<evidence type="ECO:0000313" key="19">
    <source>
        <dbReference type="Proteomes" id="UP000036987"/>
    </source>
</evidence>
<evidence type="ECO:0000256" key="12">
    <source>
        <dbReference type="ARBA" id="ARBA00023002"/>
    </source>
</evidence>
<evidence type="ECO:0000256" key="10">
    <source>
        <dbReference type="ARBA" id="ARBA00022878"/>
    </source>
</evidence>
<comment type="subcellular location">
    <subcellularLocation>
        <location evidence="2">Cytoplasm</location>
    </subcellularLocation>
</comment>
<evidence type="ECO:0000256" key="6">
    <source>
        <dbReference type="ARBA" id="ARBA00018452"/>
    </source>
</evidence>
<keyword evidence="9" id="KW-0677">Repeat</keyword>
<dbReference type="GO" id="GO:0003868">
    <property type="term" value="F:4-hydroxyphenylpyruvate dioxygenase activity"/>
    <property type="evidence" value="ECO:0000318"/>
    <property type="project" value="GO_Central"/>
</dbReference>
<dbReference type="PROSITE" id="PS51819">
    <property type="entry name" value="VOC"/>
    <property type="match status" value="2"/>
</dbReference>
<comment type="pathway">
    <text evidence="3">Amino-acid degradation; L-phenylalanine degradation; acetoacetate and fumarate from L-phenylalanine: step 3/6.</text>
</comment>
<proteinExistence type="inferred from homology"/>
<keyword evidence="11 18" id="KW-0223">Dioxygenase</keyword>
<keyword evidence="18" id="KW-0670">Pyruvate</keyword>
<dbReference type="NCBIfam" id="TIGR01263">
    <property type="entry name" value="4HPPD"/>
    <property type="match status" value="1"/>
</dbReference>
<dbReference type="InterPro" id="IPR041736">
    <property type="entry name" value="4OHPhenylPyrv_dOase_N"/>
</dbReference>
<name>A0A0K9P4P0_ZOSMR</name>
<evidence type="ECO:0000256" key="1">
    <source>
        <dbReference type="ARBA" id="ARBA00001962"/>
    </source>
</evidence>
<dbReference type="CDD" id="cd08342">
    <property type="entry name" value="HPPD_N_like"/>
    <property type="match status" value="1"/>
</dbReference>
<dbReference type="GO" id="GO:0046872">
    <property type="term" value="F:metal ion binding"/>
    <property type="evidence" value="ECO:0007669"/>
    <property type="project" value="UniProtKB-KW"/>
</dbReference>
<evidence type="ECO:0000259" key="17">
    <source>
        <dbReference type="PROSITE" id="PS51819"/>
    </source>
</evidence>
<dbReference type="EMBL" id="LFYR01001193">
    <property type="protein sequence ID" value="KMZ64021.1"/>
    <property type="molecule type" value="Genomic_DNA"/>
</dbReference>
<dbReference type="AlphaFoldDB" id="A0A0K9P4P0"/>
<dbReference type="Pfam" id="PF00903">
    <property type="entry name" value="Glyoxalase"/>
    <property type="match status" value="1"/>
</dbReference>
<evidence type="ECO:0000256" key="4">
    <source>
        <dbReference type="ARBA" id="ARBA00005877"/>
    </source>
</evidence>
<dbReference type="PANTHER" id="PTHR11959">
    <property type="entry name" value="4-HYDROXYPHENYLPYRUVATE DIOXYGENASE"/>
    <property type="match status" value="1"/>
</dbReference>
<dbReference type="Gene3D" id="3.10.180.10">
    <property type="entry name" value="2,3-Dihydroxybiphenyl 1,2-Dioxygenase, domain 1"/>
    <property type="match status" value="2"/>
</dbReference>
<comment type="pathway">
    <text evidence="16">Cofactor biosynthesis; prenylquinone biosynthesis.</text>
</comment>
<dbReference type="Proteomes" id="UP000036987">
    <property type="component" value="Unassembled WGS sequence"/>
</dbReference>
<dbReference type="InterPro" id="IPR041735">
    <property type="entry name" value="4OHPhenylPyrv_dOase_C"/>
</dbReference>
<dbReference type="InterPro" id="IPR029068">
    <property type="entry name" value="Glyas_Bleomycin-R_OHBP_Dase"/>
</dbReference>
<dbReference type="SUPFAM" id="SSF54593">
    <property type="entry name" value="Glyoxalase/Bleomycin resistance protein/Dihydroxybiphenyl dioxygenase"/>
    <property type="match status" value="1"/>
</dbReference>
<dbReference type="GO" id="GO:0006572">
    <property type="term" value="P:L-tyrosine catabolic process"/>
    <property type="evidence" value="ECO:0000318"/>
    <property type="project" value="GO_Central"/>
</dbReference>